<dbReference type="InterPro" id="IPR036412">
    <property type="entry name" value="HAD-like_sf"/>
</dbReference>
<dbReference type="Gene3D" id="1.10.150.240">
    <property type="entry name" value="Putative phosphatase, domain 2"/>
    <property type="match status" value="1"/>
</dbReference>
<evidence type="ECO:0000256" key="3">
    <source>
        <dbReference type="ARBA" id="ARBA00022723"/>
    </source>
</evidence>
<evidence type="ECO:0000313" key="6">
    <source>
        <dbReference type="EMBL" id="NJC73743.1"/>
    </source>
</evidence>
<comment type="similarity">
    <text evidence="2">Belongs to the HAD-like hydrolase superfamily. CbbY/CbbZ/Gph/YieH family.</text>
</comment>
<evidence type="ECO:0000256" key="2">
    <source>
        <dbReference type="ARBA" id="ARBA00006171"/>
    </source>
</evidence>
<keyword evidence="7" id="KW-1185">Reference proteome</keyword>
<dbReference type="InterPro" id="IPR051600">
    <property type="entry name" value="Beta-PGM-like"/>
</dbReference>
<reference evidence="6 7" key="1">
    <citation type="submission" date="2020-03" db="EMBL/GenBank/DDBJ databases">
        <title>WGS of the type strain of Planosporangium spp.</title>
        <authorList>
            <person name="Thawai C."/>
        </authorList>
    </citation>
    <scope>NUCLEOTIDE SEQUENCE [LARGE SCALE GENOMIC DNA]</scope>
    <source>
        <strain evidence="6 7">TBRC 5610</strain>
    </source>
</reference>
<keyword evidence="5" id="KW-0119">Carbohydrate metabolism</keyword>
<comment type="caution">
    <text evidence="6">The sequence shown here is derived from an EMBL/GenBank/DDBJ whole genome shotgun (WGS) entry which is preliminary data.</text>
</comment>
<dbReference type="PANTHER" id="PTHR46193">
    <property type="entry name" value="6-PHOSPHOGLUCONATE PHOSPHATASE"/>
    <property type="match status" value="1"/>
</dbReference>
<evidence type="ECO:0000256" key="1">
    <source>
        <dbReference type="ARBA" id="ARBA00001946"/>
    </source>
</evidence>
<comment type="cofactor">
    <cofactor evidence="1">
        <name>Mg(2+)</name>
        <dbReference type="ChEBI" id="CHEBI:18420"/>
    </cofactor>
</comment>
<dbReference type="EMBL" id="JAATVY010000036">
    <property type="protein sequence ID" value="NJC73743.1"/>
    <property type="molecule type" value="Genomic_DNA"/>
</dbReference>
<keyword evidence="4" id="KW-0460">Magnesium</keyword>
<gene>
    <name evidence="6" type="ORF">HC031_29100</name>
</gene>
<proteinExistence type="inferred from homology"/>
<keyword evidence="3" id="KW-0479">Metal-binding</keyword>
<sequence>MRVCLFDLDGVLAPTAAVHVAAWKEVFDEFLRRRAGRTGDGFRPFDVADYDEYVDGRPRAGGARSFLASRHITLPEGRPDDPPDKETVQGLSARKDEAFARRPHRDGVKPLEGSVRYLRAARDAGLRRAVVSSSRHCAEILPAAGIADLIELVRPDPEARS</sequence>
<name>A0ABX0Y6U2_9ACTN</name>
<evidence type="ECO:0000313" key="7">
    <source>
        <dbReference type="Proteomes" id="UP000722989"/>
    </source>
</evidence>
<evidence type="ECO:0000256" key="5">
    <source>
        <dbReference type="ARBA" id="ARBA00023277"/>
    </source>
</evidence>
<dbReference type="PANTHER" id="PTHR46193:SF18">
    <property type="entry name" value="HEXITOL PHOSPHATASE B"/>
    <property type="match status" value="1"/>
</dbReference>
<dbReference type="InterPro" id="IPR023214">
    <property type="entry name" value="HAD_sf"/>
</dbReference>
<dbReference type="SUPFAM" id="SSF56784">
    <property type="entry name" value="HAD-like"/>
    <property type="match status" value="1"/>
</dbReference>
<dbReference type="InterPro" id="IPR023198">
    <property type="entry name" value="PGP-like_dom2"/>
</dbReference>
<dbReference type="Proteomes" id="UP000722989">
    <property type="component" value="Unassembled WGS sequence"/>
</dbReference>
<evidence type="ECO:0000256" key="4">
    <source>
        <dbReference type="ARBA" id="ARBA00022842"/>
    </source>
</evidence>
<dbReference type="Gene3D" id="3.40.50.1000">
    <property type="entry name" value="HAD superfamily/HAD-like"/>
    <property type="match status" value="1"/>
</dbReference>
<organism evidence="6 7">
    <name type="scientific">Planosporangium thailandense</name>
    <dbReference type="NCBI Taxonomy" id="765197"/>
    <lineage>
        <taxon>Bacteria</taxon>
        <taxon>Bacillati</taxon>
        <taxon>Actinomycetota</taxon>
        <taxon>Actinomycetes</taxon>
        <taxon>Micromonosporales</taxon>
        <taxon>Micromonosporaceae</taxon>
        <taxon>Planosporangium</taxon>
    </lineage>
</organism>
<protein>
    <submittedName>
        <fullName evidence="6">HAD hydrolase-like protein</fullName>
    </submittedName>
</protein>
<dbReference type="Pfam" id="PF00702">
    <property type="entry name" value="Hydrolase"/>
    <property type="match status" value="1"/>
</dbReference>
<accession>A0ABX0Y6U2</accession>